<sequence>MLRKAYELVPDLLHIDARVLNTFQASTISQDPFQLLQNKSSFQNYLTVFQSILCYYIRVFEGHFEKEMFITSDSQVETLTLALGVSEKLG</sequence>
<evidence type="ECO:0000313" key="1">
    <source>
        <dbReference type="EMBL" id="KIX91886.1"/>
    </source>
</evidence>
<keyword evidence="2" id="KW-1185">Reference proteome</keyword>
<proteinExistence type="predicted"/>
<evidence type="ECO:0000313" key="2">
    <source>
        <dbReference type="Proteomes" id="UP000053411"/>
    </source>
</evidence>
<reference evidence="1 2" key="1">
    <citation type="submission" date="2015-01" db="EMBL/GenBank/DDBJ databases">
        <title>The Genome Sequence of Fonsecaea multimorphosa CBS 102226.</title>
        <authorList>
            <consortium name="The Broad Institute Genomics Platform"/>
            <person name="Cuomo C."/>
            <person name="de Hoog S."/>
            <person name="Gorbushina A."/>
            <person name="Stielow B."/>
            <person name="Teixiera M."/>
            <person name="Abouelleil A."/>
            <person name="Chapman S.B."/>
            <person name="Priest M."/>
            <person name="Young S.K."/>
            <person name="Wortman J."/>
            <person name="Nusbaum C."/>
            <person name="Birren B."/>
        </authorList>
    </citation>
    <scope>NUCLEOTIDE SEQUENCE [LARGE SCALE GENOMIC DNA]</scope>
    <source>
        <strain evidence="1 2">CBS 102226</strain>
    </source>
</reference>
<dbReference type="Proteomes" id="UP000053411">
    <property type="component" value="Unassembled WGS sequence"/>
</dbReference>
<accession>A0A0D2I3M3</accession>
<gene>
    <name evidence="1" type="ORF">Z520_12405</name>
</gene>
<dbReference type="AlphaFoldDB" id="A0A0D2I3M3"/>
<protein>
    <submittedName>
        <fullName evidence="1">Uncharacterized protein</fullName>
    </submittedName>
</protein>
<name>A0A0D2I3M3_9EURO</name>
<organism evidence="1 2">
    <name type="scientific">Fonsecaea multimorphosa CBS 102226</name>
    <dbReference type="NCBI Taxonomy" id="1442371"/>
    <lineage>
        <taxon>Eukaryota</taxon>
        <taxon>Fungi</taxon>
        <taxon>Dikarya</taxon>
        <taxon>Ascomycota</taxon>
        <taxon>Pezizomycotina</taxon>
        <taxon>Eurotiomycetes</taxon>
        <taxon>Chaetothyriomycetidae</taxon>
        <taxon>Chaetothyriales</taxon>
        <taxon>Herpotrichiellaceae</taxon>
        <taxon>Fonsecaea</taxon>
    </lineage>
</organism>
<dbReference type="OrthoDB" id="5153301at2759"/>
<dbReference type="STRING" id="1442371.A0A0D2I3M3"/>
<dbReference type="RefSeq" id="XP_016626009.1">
    <property type="nucleotide sequence ID" value="XM_016782891.1"/>
</dbReference>
<dbReference type="GeneID" id="27718151"/>
<dbReference type="EMBL" id="KN848123">
    <property type="protein sequence ID" value="KIX91886.1"/>
    <property type="molecule type" value="Genomic_DNA"/>
</dbReference>
<dbReference type="VEuPathDB" id="FungiDB:Z520_12405"/>